<proteinExistence type="predicted"/>
<comment type="caution">
    <text evidence="3">The sequence shown here is derived from an EMBL/GenBank/DDBJ whole genome shotgun (WGS) entry which is preliminary data.</text>
</comment>
<feature type="compositionally biased region" description="Basic and acidic residues" evidence="1">
    <location>
        <begin position="1837"/>
        <end position="1855"/>
    </location>
</feature>
<name>A0A1Q8C2H7_9PSEU</name>
<feature type="compositionally biased region" description="Low complexity" evidence="1">
    <location>
        <begin position="1582"/>
        <end position="1595"/>
    </location>
</feature>
<feature type="domain" description="TrwC relaxase" evidence="2">
    <location>
        <begin position="10"/>
        <end position="426"/>
    </location>
</feature>
<feature type="region of interest" description="Disordered" evidence="1">
    <location>
        <begin position="1837"/>
        <end position="1936"/>
    </location>
</feature>
<dbReference type="CDD" id="cd17933">
    <property type="entry name" value="DEXSc_RecD-like"/>
    <property type="match status" value="1"/>
</dbReference>
<gene>
    <name evidence="3" type="ORF">BU204_34355</name>
</gene>
<dbReference type="STRING" id="1912961.BU204_34355"/>
<feature type="region of interest" description="Disordered" evidence="1">
    <location>
        <begin position="1264"/>
        <end position="1292"/>
    </location>
</feature>
<evidence type="ECO:0000313" key="3">
    <source>
        <dbReference type="EMBL" id="OLF08577.1"/>
    </source>
</evidence>
<protein>
    <recommendedName>
        <fullName evidence="2">TrwC relaxase domain-containing protein</fullName>
    </recommendedName>
</protein>
<dbReference type="Gene3D" id="3.40.50.300">
    <property type="entry name" value="P-loop containing nucleotide triphosphate hydrolases"/>
    <property type="match status" value="2"/>
</dbReference>
<feature type="region of interest" description="Disordered" evidence="1">
    <location>
        <begin position="1575"/>
        <end position="1613"/>
    </location>
</feature>
<dbReference type="SUPFAM" id="SSF55464">
    <property type="entry name" value="Origin of replication-binding domain, RBD-like"/>
    <property type="match status" value="1"/>
</dbReference>
<dbReference type="NCBIfam" id="NF041492">
    <property type="entry name" value="MobF"/>
    <property type="match status" value="1"/>
</dbReference>
<accession>A0A1Q8C2H7</accession>
<evidence type="ECO:0000256" key="1">
    <source>
        <dbReference type="SAM" id="MobiDB-lite"/>
    </source>
</evidence>
<dbReference type="Proteomes" id="UP000185596">
    <property type="component" value="Unassembled WGS sequence"/>
</dbReference>
<keyword evidence="4" id="KW-1185">Reference proteome</keyword>
<sequence length="1936" mass="213142">MTMTCHVLHAGDGYTYLTRQVASGDTARSAGDPLVDYYQAAGNPPGAWVGSGCADLGVSGEVSQDQMLALFGEGLHPDANAIVAERMARGDSYDQALRAARLGRKFYQFDAAVPLVADLRTTYVEFAERHGRRATVAERRGIKRRVAAEHLAAIRRGTTRFHQASQQYAVLGATPEYLGAPSPEDIDGYLVDQLGKARQPVSGFDLVFSPQKSVSVLWALGGHEIRRVVEEVHEHAWRAALTYGEREAAFTRLGAAGIAFAPTSGFVATAFQHRDSRAGDPDLHTHVAVANRVLAADGKWRTLDSRQVHKVAVSMSETYNSVVEQGLIDRLGVRFVEMPAGMGKRPVREVDGVPVEWLTGFSRRRSQVETHYDRLVAEYVRDHGHSPPRTVQHRLAQQATLTDRPEKTELRTLAEQVKDWTDRAHDLLPDVDIPARIGACLNRTDPAIGPGLREVAARVVERIADDRATWVVYHVRAEAHRQLRPHTAFFTGQHAGMAGDERLLAAVETVTALALDRHSLRLDAATDEPEEKLPRALRKPDGESVFVRRGSAVYTSEQILAAEQRLVDDAATMRGPVVPDAVRNAAITSWQHADPTRNRQLDPGQRALVEHFVSSGKALAVGIGPPGAGKSTAMAAVRAAWETTGGRVIGYAPSAAAASVLGDDIGVRADTLHSLIEARRRGVPVDVKPGDMLLVDEAGMAGTRILDEVRALAAERGAVVRLVGDYRQLAAVEAGGALRLIHHDVGGIELSELHRFARRDEAEAILRFRVGDEQAIDFYADNDRLRGGVGPAVLDRLYADWKADIDAGRTAIMIADTGDVARELSGRAQTEQRAAGIVETDGVRLHDGSVAGVGDRIVTRLNRRDLALFGGRDYVKNGDLWEVETRYEDGRLRVRHVRHGGTVLLSARYVARFVELGYSATIHRSQGLTVDVSRAFLSPAAAREAALVALSRGRDANYAYLDTHEILHPDEPPVLPGDLFYRYRERSRAEEALRAILHRESAELSATEQLREAAEEPHRLSTLVPQFLYARHLYRDPGGQQAQRWVREALPDYADDIVADDAWPELARVLHEVNDAHHDPVGLLRARAAQRPLEDDQTDPAESVAQVLHWRITQSMTRWMPASLPDLDRPDWLPGWVPTPPDPDEDITTPGDLADIVELGTWLRARAERIAARVRELGERAAHEPPAWASQLGPVPDDPIQRDQWVRRAGQVAAYRERWQIPDTTSEVLPPHDRGEQGRARAWVATYLRTHTLDRAAELHHARQARERDQWSRHNARAADRRARHQHEGEVARRRRDTLAALLREAWRHEPNLVEVIIASAAFDTVAERLHEADEAGYDLHGVLAEIPLDAVGAPHIDDPARYTAAMVDVAVDRIRTGTADRDAEKRAERRRFEQMRDQAADLLREAWTARPQLADTVIHAPAFGALVRALDRYTDAGLDARDTLATIPLGKLDVPQIRHKDRYAVYLTHRVAERQLDAIEHARRAAADRAERLDQQQAAAGILRQAWVDHPALADRVITGPAFRFLAERMVAADQAGHNVHSVLRGLDPVALTAPHVPSPSGATTYAFTRALEQRTSEQQITSEPSSAPAAAQSPPIPQPTPTVTPAVGGAGTEPWQRAAAEHWTRRPHGALTNAALRERIAAAQGDTDRLARDRATAQRDAEQTVAAATAGHGRHVRALDEALARLRAQAVLVRDADQLEQRWQALIARAADAAEHRAHAEHDLDRLGRLARARRAELTDRIEQLRSLERSATRDADTLARQAADLHQQTGPRAQREQTTARALRAETDYPHARDTAQARDLAAADTAAHHAADLAAHHDRRVHELDQLRAEHHLRERLPAAVREREDHERDLAPTAPAHPDRQPTGQDQPTPTLTAPGLTAPELEHPQLAGAEPATPELAEPGTLHSPEVSPGLADPGIEHTVPPPDTGGLER</sequence>
<dbReference type="InterPro" id="IPR027417">
    <property type="entry name" value="P-loop_NTPase"/>
</dbReference>
<feature type="compositionally biased region" description="Low complexity" evidence="1">
    <location>
        <begin position="1873"/>
        <end position="1885"/>
    </location>
</feature>
<dbReference type="EMBL" id="MSIE01000095">
    <property type="protein sequence ID" value="OLF08577.1"/>
    <property type="molecule type" value="Genomic_DNA"/>
</dbReference>
<dbReference type="SUPFAM" id="SSF52540">
    <property type="entry name" value="P-loop containing nucleoside triphosphate hydrolases"/>
    <property type="match status" value="2"/>
</dbReference>
<reference evidence="3 4" key="1">
    <citation type="submission" date="2016-12" db="EMBL/GenBank/DDBJ databases">
        <title>The draft genome sequence of Actinophytocola sp. 11-183.</title>
        <authorList>
            <person name="Wang W."/>
            <person name="Yuan L."/>
        </authorList>
    </citation>
    <scope>NUCLEOTIDE SEQUENCE [LARGE SCALE GENOMIC DNA]</scope>
    <source>
        <strain evidence="3 4">11-183</strain>
    </source>
</reference>
<evidence type="ECO:0000259" key="2">
    <source>
        <dbReference type="Pfam" id="PF08751"/>
    </source>
</evidence>
<dbReference type="Pfam" id="PF08751">
    <property type="entry name" value="TrwC"/>
    <property type="match status" value="1"/>
</dbReference>
<evidence type="ECO:0000313" key="4">
    <source>
        <dbReference type="Proteomes" id="UP000185596"/>
    </source>
</evidence>
<organism evidence="3 4">
    <name type="scientific">Actinophytocola xanthii</name>
    <dbReference type="NCBI Taxonomy" id="1912961"/>
    <lineage>
        <taxon>Bacteria</taxon>
        <taxon>Bacillati</taxon>
        <taxon>Actinomycetota</taxon>
        <taxon>Actinomycetes</taxon>
        <taxon>Pseudonocardiales</taxon>
        <taxon>Pseudonocardiaceae</taxon>
    </lineage>
</organism>
<dbReference type="InterPro" id="IPR014862">
    <property type="entry name" value="TrwC"/>
</dbReference>
<dbReference type="Gene3D" id="2.30.30.940">
    <property type="match status" value="1"/>
</dbReference>
<dbReference type="Pfam" id="PF13604">
    <property type="entry name" value="AAA_30"/>
    <property type="match status" value="1"/>
</dbReference>